<dbReference type="SUPFAM" id="SSF46689">
    <property type="entry name" value="Homeodomain-like"/>
    <property type="match status" value="1"/>
</dbReference>
<dbReference type="SMART" id="SM00342">
    <property type="entry name" value="HTH_ARAC"/>
    <property type="match status" value="1"/>
</dbReference>
<dbReference type="PROSITE" id="PS01124">
    <property type="entry name" value="HTH_ARAC_FAMILY_2"/>
    <property type="match status" value="1"/>
</dbReference>
<organism evidence="5 6">
    <name type="scientific">Kineosporia babensis</name>
    <dbReference type="NCBI Taxonomy" id="499548"/>
    <lineage>
        <taxon>Bacteria</taxon>
        <taxon>Bacillati</taxon>
        <taxon>Actinomycetota</taxon>
        <taxon>Actinomycetes</taxon>
        <taxon>Kineosporiales</taxon>
        <taxon>Kineosporiaceae</taxon>
        <taxon>Kineosporia</taxon>
    </lineage>
</organism>
<accession>A0A9X1T351</accession>
<name>A0A9X1T351_9ACTN</name>
<dbReference type="Proteomes" id="UP001138997">
    <property type="component" value="Unassembled WGS sequence"/>
</dbReference>
<dbReference type="RefSeq" id="WP_231448117.1">
    <property type="nucleotide sequence ID" value="NZ_JAJOMB010000021.1"/>
</dbReference>
<evidence type="ECO:0000259" key="4">
    <source>
        <dbReference type="PROSITE" id="PS01124"/>
    </source>
</evidence>
<feature type="domain" description="HTH araC/xylS-type" evidence="4">
    <location>
        <begin position="161"/>
        <end position="265"/>
    </location>
</feature>
<dbReference type="GO" id="GO:0043565">
    <property type="term" value="F:sequence-specific DNA binding"/>
    <property type="evidence" value="ECO:0007669"/>
    <property type="project" value="InterPro"/>
</dbReference>
<proteinExistence type="predicted"/>
<keyword evidence="1" id="KW-0805">Transcription regulation</keyword>
<keyword evidence="2" id="KW-0238">DNA-binding</keyword>
<dbReference type="InterPro" id="IPR009057">
    <property type="entry name" value="Homeodomain-like_sf"/>
</dbReference>
<sequence>MEVVDEYLHQAPAAALRPYIAWYSGYRQRGVAPGRHRGLPSPWLTLIFTLDEPMVAAALPDGHPGGSYDTYIGGLHRSPAVIVHQGAQSGIQVALSPLGCRALLGLPGGALAGENLTLHTLLGRDGVEVHERLQAAVSWVERFAVLDRFFTGRLAFKGPPREVVHAWNLLLTARGSIGVAELATEVGWSTRNLAYRFTTEIGLSPKAAGKVARFDAARRLLVHRLNGPQAGLARLAADCGYADQAHLSREFAEMAGLSPRRWLAEELGNGWVPELSETFKTG</sequence>
<dbReference type="Pfam" id="PF12833">
    <property type="entry name" value="HTH_18"/>
    <property type="match status" value="1"/>
</dbReference>
<keyword evidence="6" id="KW-1185">Reference proteome</keyword>
<evidence type="ECO:0000256" key="2">
    <source>
        <dbReference type="ARBA" id="ARBA00023125"/>
    </source>
</evidence>
<protein>
    <submittedName>
        <fullName evidence="5">Helix-turn-helix domain-containing protein</fullName>
    </submittedName>
</protein>
<comment type="caution">
    <text evidence="5">The sequence shown here is derived from an EMBL/GenBank/DDBJ whole genome shotgun (WGS) entry which is preliminary data.</text>
</comment>
<evidence type="ECO:0000313" key="6">
    <source>
        <dbReference type="Proteomes" id="UP001138997"/>
    </source>
</evidence>
<dbReference type="Gene3D" id="1.10.10.60">
    <property type="entry name" value="Homeodomain-like"/>
    <property type="match status" value="1"/>
</dbReference>
<dbReference type="PANTHER" id="PTHR46796">
    <property type="entry name" value="HTH-TYPE TRANSCRIPTIONAL ACTIVATOR RHAS-RELATED"/>
    <property type="match status" value="1"/>
</dbReference>
<reference evidence="5" key="1">
    <citation type="submission" date="2021-11" db="EMBL/GenBank/DDBJ databases">
        <title>Streptomyces corallinus and Kineosporia corallina sp. nov., two new coral-derived marine actinobacteria.</title>
        <authorList>
            <person name="Buangrab K."/>
            <person name="Sutthacheep M."/>
            <person name="Yeemin T."/>
            <person name="Harunari E."/>
            <person name="Igarashi Y."/>
            <person name="Sripreechasak P."/>
            <person name="Kanchanasin P."/>
            <person name="Tanasupawat S."/>
            <person name="Phongsopitanun W."/>
        </authorList>
    </citation>
    <scope>NUCLEOTIDE SEQUENCE</scope>
    <source>
        <strain evidence="5">JCM 31032</strain>
    </source>
</reference>
<dbReference type="InterPro" id="IPR046532">
    <property type="entry name" value="DUF6597"/>
</dbReference>
<dbReference type="AlphaFoldDB" id="A0A9X1T351"/>
<dbReference type="InterPro" id="IPR018060">
    <property type="entry name" value="HTH_AraC"/>
</dbReference>
<dbReference type="InterPro" id="IPR050204">
    <property type="entry name" value="AraC_XylS_family_regulators"/>
</dbReference>
<dbReference type="EMBL" id="JAJOMB010000021">
    <property type="protein sequence ID" value="MCD5315313.1"/>
    <property type="molecule type" value="Genomic_DNA"/>
</dbReference>
<dbReference type="GO" id="GO:0003700">
    <property type="term" value="F:DNA-binding transcription factor activity"/>
    <property type="evidence" value="ECO:0007669"/>
    <property type="project" value="InterPro"/>
</dbReference>
<keyword evidence="3" id="KW-0804">Transcription</keyword>
<evidence type="ECO:0000256" key="3">
    <source>
        <dbReference type="ARBA" id="ARBA00023163"/>
    </source>
</evidence>
<evidence type="ECO:0000256" key="1">
    <source>
        <dbReference type="ARBA" id="ARBA00023015"/>
    </source>
</evidence>
<gene>
    <name evidence="5" type="ORF">LR394_30865</name>
</gene>
<evidence type="ECO:0000313" key="5">
    <source>
        <dbReference type="EMBL" id="MCD5315313.1"/>
    </source>
</evidence>
<dbReference type="PANTHER" id="PTHR46796:SF15">
    <property type="entry name" value="BLL1074 PROTEIN"/>
    <property type="match status" value="1"/>
</dbReference>
<dbReference type="Pfam" id="PF20240">
    <property type="entry name" value="DUF6597"/>
    <property type="match status" value="1"/>
</dbReference>